<accession>A0A250XM63</accession>
<feature type="compositionally biased region" description="Low complexity" evidence="9">
    <location>
        <begin position="354"/>
        <end position="366"/>
    </location>
</feature>
<evidence type="ECO:0000256" key="2">
    <source>
        <dbReference type="ARBA" id="ARBA00007647"/>
    </source>
</evidence>
<organism evidence="11 12">
    <name type="scientific">Chlamydomonas eustigma</name>
    <dbReference type="NCBI Taxonomy" id="1157962"/>
    <lineage>
        <taxon>Eukaryota</taxon>
        <taxon>Viridiplantae</taxon>
        <taxon>Chlorophyta</taxon>
        <taxon>core chlorophytes</taxon>
        <taxon>Chlorophyceae</taxon>
        <taxon>CS clade</taxon>
        <taxon>Chlamydomonadales</taxon>
        <taxon>Chlamydomonadaceae</taxon>
        <taxon>Chlamydomonas</taxon>
    </lineage>
</organism>
<evidence type="ECO:0000256" key="4">
    <source>
        <dbReference type="ARBA" id="ARBA00022679"/>
    </source>
</evidence>
<sequence>MRTLWRTFNSAHVHFVVLIVCCCSVCIVTCKDQLPNETIHEKSYSALCAVSKDENGYDIREWIHHHLCLGVGTIYLYDHGSATMLDDLLSDYISSGQVFVHRFEGRHTRFREFPTKPSLQRFLSTAQGYAYWSCLNTHGGSHSFIGFLDVDEFVVINDRKVNSLNGILRDYEQYGAVAFHWRILGSSGLEKRPLDSAASSVVDTYTACISVMSRMNKQIKSFVNTKFNPIMISPHQAVFLKDSPLRLRLLSIINKHYEDSTRRYLRCEEVHYSGLAGSEKAAAEKRTDFRSNSSSNEFLGTMRLESSKVSSSSLSSTSSYPVRLSSIEVGIQSLLKHGLMRSFRTSNHGGTLVPSSLAASSQPHSSMKTTVGGRRQSRISAGDISILNDNTSGNIANASRRNWENDGTSRSPRVSLLSLLFSSTITVNERFEPLQEFVRRPICNRRVSIYHYMTKSKEDFIKKLKRGGGAGNTRSMPFFDQVNLESRSTCKGAKMTSKRFCGNYSINVSST</sequence>
<comment type="similarity">
    <text evidence="2 8">Belongs to the glycosyltransferase 92 family.</text>
</comment>
<keyword evidence="5" id="KW-0812">Transmembrane</keyword>
<feature type="region of interest" description="Disordered" evidence="9">
    <location>
        <begin position="353"/>
        <end position="375"/>
    </location>
</feature>
<proteinExistence type="inferred from homology"/>
<dbReference type="OrthoDB" id="2526284at2759"/>
<reference evidence="11 12" key="1">
    <citation type="submission" date="2017-08" db="EMBL/GenBank/DDBJ databases">
        <title>Acidophilic green algal genome provides insights into adaptation to an acidic environment.</title>
        <authorList>
            <person name="Hirooka S."/>
            <person name="Hirose Y."/>
            <person name="Kanesaki Y."/>
            <person name="Higuchi S."/>
            <person name="Fujiwara T."/>
            <person name="Onuma R."/>
            <person name="Era A."/>
            <person name="Ohbayashi R."/>
            <person name="Uzuka A."/>
            <person name="Nozaki H."/>
            <person name="Yoshikawa H."/>
            <person name="Miyagishima S.Y."/>
        </authorList>
    </citation>
    <scope>NUCLEOTIDE SEQUENCE [LARGE SCALE GENOMIC DNA]</scope>
    <source>
        <strain evidence="11 12">NIES-2499</strain>
    </source>
</reference>
<keyword evidence="6" id="KW-1133">Transmembrane helix</keyword>
<dbReference type="GO" id="GO:0016020">
    <property type="term" value="C:membrane"/>
    <property type="evidence" value="ECO:0007669"/>
    <property type="project" value="UniProtKB-SubCell"/>
</dbReference>
<feature type="signal peptide" evidence="10">
    <location>
        <begin position="1"/>
        <end position="30"/>
    </location>
</feature>
<dbReference type="GO" id="GO:0016757">
    <property type="term" value="F:glycosyltransferase activity"/>
    <property type="evidence" value="ECO:0007669"/>
    <property type="project" value="UniProtKB-UniRule"/>
</dbReference>
<keyword evidence="3 8" id="KW-0328">Glycosyltransferase</keyword>
<comment type="caution">
    <text evidence="11">The sequence shown here is derived from an EMBL/GenBank/DDBJ whole genome shotgun (WGS) entry which is preliminary data.</text>
</comment>
<evidence type="ECO:0000313" key="11">
    <source>
        <dbReference type="EMBL" id="GAX84158.1"/>
    </source>
</evidence>
<dbReference type="Proteomes" id="UP000232323">
    <property type="component" value="Unassembled WGS sequence"/>
</dbReference>
<comment type="subcellular location">
    <subcellularLocation>
        <location evidence="1">Membrane</location>
        <topology evidence="1">Single-pass membrane protein</topology>
    </subcellularLocation>
</comment>
<dbReference type="InterPro" id="IPR008166">
    <property type="entry name" value="Glyco_transf_92"/>
</dbReference>
<evidence type="ECO:0000256" key="6">
    <source>
        <dbReference type="ARBA" id="ARBA00022989"/>
    </source>
</evidence>
<dbReference type="EC" id="2.4.1.-" evidence="8"/>
<evidence type="ECO:0000256" key="7">
    <source>
        <dbReference type="ARBA" id="ARBA00023136"/>
    </source>
</evidence>
<dbReference type="EMBL" id="BEGY01000117">
    <property type="protein sequence ID" value="GAX84158.1"/>
    <property type="molecule type" value="Genomic_DNA"/>
</dbReference>
<dbReference type="Pfam" id="PF01697">
    <property type="entry name" value="Glyco_transf_92"/>
    <property type="match status" value="1"/>
</dbReference>
<evidence type="ECO:0000256" key="10">
    <source>
        <dbReference type="SAM" id="SignalP"/>
    </source>
</evidence>
<keyword evidence="7" id="KW-0472">Membrane</keyword>
<protein>
    <recommendedName>
        <fullName evidence="8">Glycosyltransferase family 92 protein</fullName>
        <ecNumber evidence="8">2.4.1.-</ecNumber>
    </recommendedName>
</protein>
<evidence type="ECO:0000256" key="8">
    <source>
        <dbReference type="RuleBase" id="RU366017"/>
    </source>
</evidence>
<dbReference type="PANTHER" id="PTHR21461:SF69">
    <property type="entry name" value="GLYCOSYLTRANSFERASE FAMILY 92 PROTEIN"/>
    <property type="match status" value="1"/>
</dbReference>
<evidence type="ECO:0000256" key="5">
    <source>
        <dbReference type="ARBA" id="ARBA00022692"/>
    </source>
</evidence>
<dbReference type="STRING" id="1157962.A0A250XM63"/>
<evidence type="ECO:0000256" key="3">
    <source>
        <dbReference type="ARBA" id="ARBA00022676"/>
    </source>
</evidence>
<feature type="chain" id="PRO_5012716068" description="Glycosyltransferase family 92 protein" evidence="10">
    <location>
        <begin position="31"/>
        <end position="511"/>
    </location>
</feature>
<name>A0A250XM63_9CHLO</name>
<evidence type="ECO:0000256" key="9">
    <source>
        <dbReference type="SAM" id="MobiDB-lite"/>
    </source>
</evidence>
<keyword evidence="10" id="KW-0732">Signal</keyword>
<gene>
    <name evidence="11" type="ORF">CEUSTIGMA_g11581.t1</name>
</gene>
<dbReference type="PANTHER" id="PTHR21461">
    <property type="entry name" value="GLYCOSYLTRANSFERASE FAMILY 92 PROTEIN"/>
    <property type="match status" value="1"/>
</dbReference>
<evidence type="ECO:0000313" key="12">
    <source>
        <dbReference type="Proteomes" id="UP000232323"/>
    </source>
</evidence>
<keyword evidence="12" id="KW-1185">Reference proteome</keyword>
<evidence type="ECO:0000256" key="1">
    <source>
        <dbReference type="ARBA" id="ARBA00004167"/>
    </source>
</evidence>
<dbReference type="AlphaFoldDB" id="A0A250XM63"/>
<keyword evidence="4 8" id="KW-0808">Transferase</keyword>
<dbReference type="GO" id="GO:0005737">
    <property type="term" value="C:cytoplasm"/>
    <property type="evidence" value="ECO:0007669"/>
    <property type="project" value="TreeGrafter"/>
</dbReference>